<evidence type="ECO:0000313" key="1">
    <source>
        <dbReference type="EMBL" id="EER43189.1"/>
    </source>
</evidence>
<dbReference type="HOGENOM" id="CLU_1895595_0_0_1"/>
<reference evidence="2" key="1">
    <citation type="submission" date="2009-05" db="EMBL/GenBank/DDBJ databases">
        <title>The genome sequence of Ajellomyces capsulatus strain H143.</title>
        <authorList>
            <person name="Champion M."/>
            <person name="Cuomo C.A."/>
            <person name="Ma L.-J."/>
            <person name="Henn M.R."/>
            <person name="Sil A."/>
            <person name="Goldman B."/>
            <person name="Young S.K."/>
            <person name="Kodira C.D."/>
            <person name="Zeng Q."/>
            <person name="Koehrsen M."/>
            <person name="Alvarado L."/>
            <person name="Berlin A.M."/>
            <person name="Borenstein D."/>
            <person name="Chen Z."/>
            <person name="Engels R."/>
            <person name="Freedman E."/>
            <person name="Gellesch M."/>
            <person name="Goldberg J."/>
            <person name="Griggs A."/>
            <person name="Gujja S."/>
            <person name="Heiman D.I."/>
            <person name="Hepburn T.A."/>
            <person name="Howarth C."/>
            <person name="Jen D."/>
            <person name="Larson L."/>
            <person name="Lewis B."/>
            <person name="Mehta T."/>
            <person name="Park D."/>
            <person name="Pearson M."/>
            <person name="Roberts A."/>
            <person name="Saif S."/>
            <person name="Shea T.D."/>
            <person name="Shenoy N."/>
            <person name="Sisk P."/>
            <person name="Stolte C."/>
            <person name="Sykes S."/>
            <person name="Walk T."/>
            <person name="White J."/>
            <person name="Yandava C."/>
            <person name="Klein B."/>
            <person name="McEwen J.G."/>
            <person name="Puccia R."/>
            <person name="Goldman G.H."/>
            <person name="Felipe M.S."/>
            <person name="Nino-Vega G."/>
            <person name="San-Blas G."/>
            <person name="Taylor J.W."/>
            <person name="Mendoza L."/>
            <person name="Galagan J.E."/>
            <person name="Nusbaum C."/>
            <person name="Birren B.W."/>
        </authorList>
    </citation>
    <scope>NUCLEOTIDE SEQUENCE [LARGE SCALE GENOMIC DNA]</scope>
    <source>
        <strain evidence="2">H143</strain>
    </source>
</reference>
<evidence type="ECO:0000313" key="2">
    <source>
        <dbReference type="Proteomes" id="UP000002624"/>
    </source>
</evidence>
<dbReference type="Proteomes" id="UP000002624">
    <property type="component" value="Unassembled WGS sequence"/>
</dbReference>
<name>C6HA56_AJECH</name>
<organism evidence="1 2">
    <name type="scientific">Ajellomyces capsulatus (strain H143)</name>
    <name type="common">Darling's disease fungus</name>
    <name type="synonym">Histoplasma capsulatum</name>
    <dbReference type="NCBI Taxonomy" id="544712"/>
    <lineage>
        <taxon>Eukaryota</taxon>
        <taxon>Fungi</taxon>
        <taxon>Dikarya</taxon>
        <taxon>Ascomycota</taxon>
        <taxon>Pezizomycotina</taxon>
        <taxon>Eurotiomycetes</taxon>
        <taxon>Eurotiomycetidae</taxon>
        <taxon>Onygenales</taxon>
        <taxon>Ajellomycetaceae</taxon>
        <taxon>Histoplasma</taxon>
    </lineage>
</organism>
<protein>
    <submittedName>
        <fullName evidence="1">Uncharacterized protein</fullName>
    </submittedName>
</protein>
<proteinExistence type="predicted"/>
<dbReference type="AlphaFoldDB" id="C6HA56"/>
<dbReference type="EMBL" id="GG692421">
    <property type="protein sequence ID" value="EER43189.1"/>
    <property type="molecule type" value="Genomic_DNA"/>
</dbReference>
<dbReference type="VEuPathDB" id="FungiDB:HCDG_03087"/>
<sequence length="134" mass="15260">MTGAFGCYETTIESRRVYRPRKGGVSLERNVRQETDQRGTWNRKARRRDDKIWGGLKKANNQNEGQRLGGGWMEVEALRRRAEVGWLTQVWEWDVAPVCCTGDLAGSWGGVGCAWCCGVIGYFCTTRLDLVIWK</sequence>
<accession>C6HA56</accession>
<gene>
    <name evidence="1" type="ORF">HCDG_03087</name>
</gene>